<dbReference type="GO" id="GO:0000155">
    <property type="term" value="F:phosphorelay sensor kinase activity"/>
    <property type="evidence" value="ECO:0007669"/>
    <property type="project" value="InterPro"/>
</dbReference>
<dbReference type="AlphaFoldDB" id="A0A6G3XKG7"/>
<evidence type="ECO:0000256" key="3">
    <source>
        <dbReference type="ARBA" id="ARBA00022777"/>
    </source>
</evidence>
<gene>
    <name evidence="4" type="ORF">G3M58_68275</name>
</gene>
<reference evidence="4" key="1">
    <citation type="submission" date="2020-01" db="EMBL/GenBank/DDBJ databases">
        <title>Insect and environment-associated Actinomycetes.</title>
        <authorList>
            <person name="Currrie C."/>
            <person name="Chevrette M."/>
            <person name="Carlson C."/>
            <person name="Stubbendieck R."/>
            <person name="Wendt-Pienkowski E."/>
        </authorList>
    </citation>
    <scope>NUCLEOTIDE SEQUENCE</scope>
    <source>
        <strain evidence="4">SID7499</strain>
    </source>
</reference>
<evidence type="ECO:0000256" key="1">
    <source>
        <dbReference type="ARBA" id="ARBA00022553"/>
    </source>
</evidence>
<proteinExistence type="predicted"/>
<accession>A0A6G3XKG7</accession>
<dbReference type="SUPFAM" id="SSF55890">
    <property type="entry name" value="Sporulation response regulatory protein Spo0B"/>
    <property type="match status" value="1"/>
</dbReference>
<protein>
    <submittedName>
        <fullName evidence="4">Histidine kinase</fullName>
    </submittedName>
</protein>
<feature type="non-terminal residue" evidence="4">
    <location>
        <position position="1"/>
    </location>
</feature>
<name>A0A6G3XKG7_9ACTN</name>
<keyword evidence="1" id="KW-0597">Phosphoprotein</keyword>
<evidence type="ECO:0000313" key="4">
    <source>
        <dbReference type="EMBL" id="NEE18154.1"/>
    </source>
</evidence>
<comment type="caution">
    <text evidence="4">The sequence shown here is derived from an EMBL/GenBank/DDBJ whole genome shotgun (WGS) entry which is preliminary data.</text>
</comment>
<keyword evidence="3 4" id="KW-0418">Kinase</keyword>
<evidence type="ECO:0000256" key="2">
    <source>
        <dbReference type="ARBA" id="ARBA00022679"/>
    </source>
</evidence>
<dbReference type="EMBL" id="JAAGMN010007193">
    <property type="protein sequence ID" value="NEE18154.1"/>
    <property type="molecule type" value="Genomic_DNA"/>
</dbReference>
<dbReference type="InterPro" id="IPR016120">
    <property type="entry name" value="Sig_transdc_His_kin_SpoOB"/>
</dbReference>
<sequence>TQALRSQAHEAANRLHTVVSLIELGRVEEAVDFATAELELAQVLTDRVVGAVEEPVLAALLLGKAAQGHERGVELVLAEDSLIDDGALPPSLAQRDLV</sequence>
<keyword evidence="2" id="KW-0808">Transferase</keyword>
<organism evidence="4">
    <name type="scientific">Streptomyces sp. SID7499</name>
    <dbReference type="NCBI Taxonomy" id="2706086"/>
    <lineage>
        <taxon>Bacteria</taxon>
        <taxon>Bacillati</taxon>
        <taxon>Actinomycetota</taxon>
        <taxon>Actinomycetes</taxon>
        <taxon>Kitasatosporales</taxon>
        <taxon>Streptomycetaceae</taxon>
        <taxon>Streptomyces</taxon>
    </lineage>
</organism>
<feature type="non-terminal residue" evidence="4">
    <location>
        <position position="98"/>
    </location>
</feature>